<feature type="region of interest" description="Disordered" evidence="2">
    <location>
        <begin position="1"/>
        <end position="78"/>
    </location>
</feature>
<evidence type="ECO:0000313" key="4">
    <source>
        <dbReference type="Proteomes" id="UP000765509"/>
    </source>
</evidence>
<keyword evidence="4" id="KW-1185">Reference proteome</keyword>
<dbReference type="Proteomes" id="UP000765509">
    <property type="component" value="Unassembled WGS sequence"/>
</dbReference>
<proteinExistence type="predicted"/>
<keyword evidence="1" id="KW-0175">Coiled coil</keyword>
<feature type="compositionally biased region" description="Basic and acidic residues" evidence="2">
    <location>
        <begin position="375"/>
        <end position="384"/>
    </location>
</feature>
<feature type="coiled-coil region" evidence="1">
    <location>
        <begin position="284"/>
        <end position="311"/>
    </location>
</feature>
<comment type="caution">
    <text evidence="3">The sequence shown here is derived from an EMBL/GenBank/DDBJ whole genome shotgun (WGS) entry which is preliminary data.</text>
</comment>
<accession>A0A9Q3C361</accession>
<protein>
    <submittedName>
        <fullName evidence="3">Uncharacterized protein</fullName>
    </submittedName>
</protein>
<sequence>MSPVHLRNLGFQRNQPENRECLSRTRIPGRGHLGQSGGWQDTDRNHTHSAIHFPIQQEPQTRGLERYGSSSSAPPSPQRFISMDHGQQEVKPGIPLGRTWSKLPEDLSQKDRFQRPYANHQRRTADPDRAYSDYFKLIRSRPNQLFSGFTPFRNQQISGQESPFFTIPGSIREKTRIQGQKQDHLQPEEDRVRPNDPEAVGFGQRSAQEPEVVVNNSRISSPINRNITPTQIEHNVVTPESNLNSDALWLQLSQFSEQTQKKFAELQASHERMKTLTASIDKIVKTLQKGHSQLRKELEETNKRLNLVFEEQHHSKRDSDFLDQDMSKLFDVYHNMKPQPQGHVMNNSYHQDDIKPDAMLMSKKRSPSQYQDGDNMSHSEKEAVKQPPEASSWPKFFVT</sequence>
<name>A0A9Q3C361_9BASI</name>
<evidence type="ECO:0000256" key="2">
    <source>
        <dbReference type="SAM" id="MobiDB-lite"/>
    </source>
</evidence>
<gene>
    <name evidence="3" type="ORF">O181_015187</name>
</gene>
<feature type="region of interest" description="Disordered" evidence="2">
    <location>
        <begin position="358"/>
        <end position="399"/>
    </location>
</feature>
<evidence type="ECO:0000256" key="1">
    <source>
        <dbReference type="SAM" id="Coils"/>
    </source>
</evidence>
<organism evidence="3 4">
    <name type="scientific">Austropuccinia psidii MF-1</name>
    <dbReference type="NCBI Taxonomy" id="1389203"/>
    <lineage>
        <taxon>Eukaryota</taxon>
        <taxon>Fungi</taxon>
        <taxon>Dikarya</taxon>
        <taxon>Basidiomycota</taxon>
        <taxon>Pucciniomycotina</taxon>
        <taxon>Pucciniomycetes</taxon>
        <taxon>Pucciniales</taxon>
        <taxon>Sphaerophragmiaceae</taxon>
        <taxon>Austropuccinia</taxon>
    </lineage>
</organism>
<dbReference type="EMBL" id="AVOT02004117">
    <property type="protein sequence ID" value="MBW0475472.1"/>
    <property type="molecule type" value="Genomic_DNA"/>
</dbReference>
<evidence type="ECO:0000313" key="3">
    <source>
        <dbReference type="EMBL" id="MBW0475472.1"/>
    </source>
</evidence>
<reference evidence="3" key="1">
    <citation type="submission" date="2021-03" db="EMBL/GenBank/DDBJ databases">
        <title>Draft genome sequence of rust myrtle Austropuccinia psidii MF-1, a brazilian biotype.</title>
        <authorList>
            <person name="Quecine M.C."/>
            <person name="Pachon D.M.R."/>
            <person name="Bonatelli M.L."/>
            <person name="Correr F.H."/>
            <person name="Franceschini L.M."/>
            <person name="Leite T.F."/>
            <person name="Margarido G.R.A."/>
            <person name="Almeida C.A."/>
            <person name="Ferrarezi J.A."/>
            <person name="Labate C.A."/>
        </authorList>
    </citation>
    <scope>NUCLEOTIDE SEQUENCE</scope>
    <source>
        <strain evidence="3">MF-1</strain>
    </source>
</reference>
<dbReference type="AlphaFoldDB" id="A0A9Q3C361"/>